<dbReference type="CDD" id="cd08368">
    <property type="entry name" value="LIM"/>
    <property type="match status" value="1"/>
</dbReference>
<feature type="compositionally biased region" description="Low complexity" evidence="5">
    <location>
        <begin position="405"/>
        <end position="430"/>
    </location>
</feature>
<dbReference type="FunFam" id="2.10.110.10:FF:000105">
    <property type="entry name" value="Similar to LIM domain-containing protein"/>
    <property type="match status" value="1"/>
</dbReference>
<dbReference type="Gene3D" id="2.10.110.10">
    <property type="entry name" value="Cysteine Rich Protein"/>
    <property type="match status" value="2"/>
</dbReference>
<evidence type="ECO:0000313" key="7">
    <source>
        <dbReference type="EMBL" id="KAF2681660.1"/>
    </source>
</evidence>
<dbReference type="SMART" id="SM00132">
    <property type="entry name" value="LIM"/>
    <property type="match status" value="2"/>
</dbReference>
<feature type="compositionally biased region" description="Polar residues" evidence="5">
    <location>
        <begin position="228"/>
        <end position="253"/>
    </location>
</feature>
<evidence type="ECO:0000256" key="4">
    <source>
        <dbReference type="PROSITE-ProRule" id="PRU00125"/>
    </source>
</evidence>
<feature type="compositionally biased region" description="Basic and acidic residues" evidence="5">
    <location>
        <begin position="466"/>
        <end position="486"/>
    </location>
</feature>
<feature type="compositionally biased region" description="Basic and acidic residues" evidence="5">
    <location>
        <begin position="362"/>
        <end position="376"/>
    </location>
</feature>
<reference evidence="7" key="1">
    <citation type="journal article" date="2020" name="Stud. Mycol.">
        <title>101 Dothideomycetes genomes: a test case for predicting lifestyles and emergence of pathogens.</title>
        <authorList>
            <person name="Haridas S."/>
            <person name="Albert R."/>
            <person name="Binder M."/>
            <person name="Bloem J."/>
            <person name="Labutti K."/>
            <person name="Salamov A."/>
            <person name="Andreopoulos B."/>
            <person name="Baker S."/>
            <person name="Barry K."/>
            <person name="Bills G."/>
            <person name="Bluhm B."/>
            <person name="Cannon C."/>
            <person name="Castanera R."/>
            <person name="Culley D."/>
            <person name="Daum C."/>
            <person name="Ezra D."/>
            <person name="Gonzalez J."/>
            <person name="Henrissat B."/>
            <person name="Kuo A."/>
            <person name="Liang C."/>
            <person name="Lipzen A."/>
            <person name="Lutzoni F."/>
            <person name="Magnuson J."/>
            <person name="Mondo S."/>
            <person name="Nolan M."/>
            <person name="Ohm R."/>
            <person name="Pangilinan J."/>
            <person name="Park H.-J."/>
            <person name="Ramirez L."/>
            <person name="Alfaro M."/>
            <person name="Sun H."/>
            <person name="Tritt A."/>
            <person name="Yoshinaga Y."/>
            <person name="Zwiers L.-H."/>
            <person name="Turgeon B."/>
            <person name="Goodwin S."/>
            <person name="Spatafora J."/>
            <person name="Crous P."/>
            <person name="Grigoriev I."/>
        </authorList>
    </citation>
    <scope>NUCLEOTIDE SEQUENCE</scope>
    <source>
        <strain evidence="7">CBS 122367</strain>
    </source>
</reference>
<feature type="compositionally biased region" description="Polar residues" evidence="5">
    <location>
        <begin position="345"/>
        <end position="356"/>
    </location>
</feature>
<dbReference type="GO" id="GO:0030695">
    <property type="term" value="F:GTPase regulator activity"/>
    <property type="evidence" value="ECO:0007669"/>
    <property type="project" value="UniProtKB-ARBA"/>
</dbReference>
<proteinExistence type="predicted"/>
<dbReference type="OrthoDB" id="1112565at2759"/>
<feature type="compositionally biased region" description="Polar residues" evidence="5">
    <location>
        <begin position="89"/>
        <end position="101"/>
    </location>
</feature>
<feature type="domain" description="LIM zinc-binding" evidence="6">
    <location>
        <begin position="576"/>
        <end position="639"/>
    </location>
</feature>
<feature type="compositionally biased region" description="Basic and acidic residues" evidence="5">
    <location>
        <begin position="296"/>
        <end position="328"/>
    </location>
</feature>
<dbReference type="Pfam" id="PF00412">
    <property type="entry name" value="LIM"/>
    <property type="match status" value="2"/>
</dbReference>
<dbReference type="PANTHER" id="PTHR24210">
    <property type="entry name" value="LIM DOMAIN-CONTAINING PROTEIN"/>
    <property type="match status" value="1"/>
</dbReference>
<keyword evidence="3 4" id="KW-0440">LIM domain</keyword>
<dbReference type="GO" id="GO:0046872">
    <property type="term" value="F:metal ion binding"/>
    <property type="evidence" value="ECO:0007669"/>
    <property type="project" value="UniProtKB-KW"/>
</dbReference>
<dbReference type="PANTHER" id="PTHR24210:SF14">
    <property type="entry name" value="LIM ZINC-BINDING DOMAIN-CONTAINING PROTEIN"/>
    <property type="match status" value="1"/>
</dbReference>
<organism evidence="7 8">
    <name type="scientific">Lentithecium fluviatile CBS 122367</name>
    <dbReference type="NCBI Taxonomy" id="1168545"/>
    <lineage>
        <taxon>Eukaryota</taxon>
        <taxon>Fungi</taxon>
        <taxon>Dikarya</taxon>
        <taxon>Ascomycota</taxon>
        <taxon>Pezizomycotina</taxon>
        <taxon>Dothideomycetes</taxon>
        <taxon>Pleosporomycetidae</taxon>
        <taxon>Pleosporales</taxon>
        <taxon>Massarineae</taxon>
        <taxon>Lentitheciaceae</taxon>
        <taxon>Lentithecium</taxon>
    </lineage>
</organism>
<accession>A0A6G1IUK9</accession>
<protein>
    <recommendedName>
        <fullName evidence="6">LIM zinc-binding domain-containing protein</fullName>
    </recommendedName>
</protein>
<evidence type="ECO:0000256" key="2">
    <source>
        <dbReference type="ARBA" id="ARBA00022833"/>
    </source>
</evidence>
<evidence type="ECO:0000256" key="5">
    <source>
        <dbReference type="SAM" id="MobiDB-lite"/>
    </source>
</evidence>
<dbReference type="InterPro" id="IPR017351">
    <property type="entry name" value="PINCH-1-4-like"/>
</dbReference>
<feature type="compositionally biased region" description="Low complexity" evidence="5">
    <location>
        <begin position="204"/>
        <end position="215"/>
    </location>
</feature>
<dbReference type="InterPro" id="IPR001781">
    <property type="entry name" value="Znf_LIM"/>
</dbReference>
<dbReference type="PROSITE" id="PS50023">
    <property type="entry name" value="LIM_DOMAIN_2"/>
    <property type="match status" value="1"/>
</dbReference>
<dbReference type="Proteomes" id="UP000799291">
    <property type="component" value="Unassembled WGS sequence"/>
</dbReference>
<dbReference type="SUPFAM" id="SSF57716">
    <property type="entry name" value="Glucocorticoid receptor-like (DNA-binding domain)"/>
    <property type="match status" value="1"/>
</dbReference>
<keyword evidence="2 4" id="KW-0862">Zinc</keyword>
<evidence type="ECO:0000313" key="8">
    <source>
        <dbReference type="Proteomes" id="UP000799291"/>
    </source>
</evidence>
<sequence length="725" mass="79904">MDLIDKIKCSNCSVDIDILRLADHVCVTTPPKAVEPTSPKLDRAATFGSSSFNKRLEDEPRSRPPPPKIDSYAANKPFLAPDLTLAPSPLSNHSDSVSRSPVSFGDGRSPYQMNRSATSPMPRPLAPDLTPNMDSAFPPFPTRRNATPTSAKPESRDRLGPSYPQQYAAPSPLFAPVSPRTNGGESVLKRMNTIAPGPFDGRRPSTSGSGGPRTPVQDAQPRGHRRTNTQGSTKSNGFAPNHRTSLASTVSHGSNGGNGMSLRQKNGIGGSAMAPPPPPPRTTPQEEGIDAFLQRLQEETMRPSKIGQESRSKTYPIRKESRDVDERQASPVDSRSPPRRPTDIELSNVTPRSNNAFPPRGSSRDESQSTLLRKDLPPLPPVPSYARDTTEQVYTPSDSGHSEDSYASSGFRSAASSRSSPPSSEAAHSRQASRIGRSDYLSEEPMRRTYSPEPFIEPRSAPWVPENRRRNESSSRGRAAEPRVDSRFASPPPADRSRNESSSRGRAPESRPQIPSKAPELPLDPAIQLGLPFDEPNERKSLRDPALNFAPSPPRSPSPQRRMPPPARRPTTANKGKCRGCAEPIVGKSVKDSSGRLTGRYHKECFVCRTCSSPFPTAEFYVFENHPYCEHHYHKLNDSICRSCNRGIEGQYLETDQRLKFHPRCFTCSSCRIVLRDDYYQIGGRNFCERHAFPAVEKQNGFLGIGPGGRGRNVQKRRTRMMMMV</sequence>
<gene>
    <name evidence="7" type="ORF">K458DRAFT_77279</name>
</gene>
<evidence type="ECO:0000259" key="6">
    <source>
        <dbReference type="PROSITE" id="PS50023"/>
    </source>
</evidence>
<dbReference type="AlphaFoldDB" id="A0A6G1IUK9"/>
<keyword evidence="8" id="KW-1185">Reference proteome</keyword>
<keyword evidence="1 4" id="KW-0479">Metal-binding</keyword>
<feature type="region of interest" description="Disordered" evidence="5">
    <location>
        <begin position="31"/>
        <end position="580"/>
    </location>
</feature>
<name>A0A6G1IUK9_9PLEO</name>
<feature type="compositionally biased region" description="Pro residues" evidence="5">
    <location>
        <begin position="551"/>
        <end position="568"/>
    </location>
</feature>
<dbReference type="PROSITE" id="PS00478">
    <property type="entry name" value="LIM_DOMAIN_1"/>
    <property type="match status" value="1"/>
</dbReference>
<dbReference type="CDD" id="cd09397">
    <property type="entry name" value="LIM1_UF1"/>
    <property type="match status" value="1"/>
</dbReference>
<evidence type="ECO:0000256" key="3">
    <source>
        <dbReference type="ARBA" id="ARBA00023038"/>
    </source>
</evidence>
<feature type="compositionally biased region" description="Basic and acidic residues" evidence="5">
    <location>
        <begin position="495"/>
        <end position="509"/>
    </location>
</feature>
<evidence type="ECO:0000256" key="1">
    <source>
        <dbReference type="ARBA" id="ARBA00022723"/>
    </source>
</evidence>
<dbReference type="EMBL" id="MU005590">
    <property type="protein sequence ID" value="KAF2681660.1"/>
    <property type="molecule type" value="Genomic_DNA"/>
</dbReference>